<dbReference type="InterPro" id="IPR011050">
    <property type="entry name" value="Pectin_lyase_fold/virulence"/>
</dbReference>
<gene>
    <name evidence="2" type="ORF">GCM10011507_09370</name>
</gene>
<evidence type="ECO:0000313" key="3">
    <source>
        <dbReference type="Proteomes" id="UP000648801"/>
    </source>
</evidence>
<dbReference type="InterPro" id="IPR059226">
    <property type="entry name" value="Choice_anch_Q_dom"/>
</dbReference>
<name>A0A916RKX4_9BACT</name>
<dbReference type="SUPFAM" id="SSF51126">
    <property type="entry name" value="Pectin lyase-like"/>
    <property type="match status" value="1"/>
</dbReference>
<organism evidence="2 3">
    <name type="scientific">Edaphobacter acidisoli</name>
    <dbReference type="NCBI Taxonomy" id="2040573"/>
    <lineage>
        <taxon>Bacteria</taxon>
        <taxon>Pseudomonadati</taxon>
        <taxon>Acidobacteriota</taxon>
        <taxon>Terriglobia</taxon>
        <taxon>Terriglobales</taxon>
        <taxon>Acidobacteriaceae</taxon>
        <taxon>Edaphobacter</taxon>
    </lineage>
</organism>
<evidence type="ECO:0000256" key="1">
    <source>
        <dbReference type="SAM" id="Phobius"/>
    </source>
</evidence>
<keyword evidence="1" id="KW-0472">Membrane</keyword>
<reference evidence="2" key="1">
    <citation type="journal article" date="2014" name="Int. J. Syst. Evol. Microbiol.">
        <title>Complete genome sequence of Corynebacterium casei LMG S-19264T (=DSM 44701T), isolated from a smear-ripened cheese.</title>
        <authorList>
            <consortium name="US DOE Joint Genome Institute (JGI-PGF)"/>
            <person name="Walter F."/>
            <person name="Albersmeier A."/>
            <person name="Kalinowski J."/>
            <person name="Ruckert C."/>
        </authorList>
    </citation>
    <scope>NUCLEOTIDE SEQUENCE</scope>
    <source>
        <strain evidence="2">CGMCC 1.15447</strain>
    </source>
</reference>
<dbReference type="AlphaFoldDB" id="A0A916RKX4"/>
<dbReference type="Proteomes" id="UP000648801">
    <property type="component" value="Unassembled WGS sequence"/>
</dbReference>
<dbReference type="InterPro" id="IPR012334">
    <property type="entry name" value="Pectin_lyas_fold"/>
</dbReference>
<dbReference type="EMBL" id="BMJB01000001">
    <property type="protein sequence ID" value="GGA59942.1"/>
    <property type="molecule type" value="Genomic_DNA"/>
</dbReference>
<keyword evidence="1" id="KW-1133">Transmembrane helix</keyword>
<proteinExistence type="predicted"/>
<protein>
    <recommendedName>
        <fullName evidence="4">Right handed beta helix domain-containing protein</fullName>
    </recommendedName>
</protein>
<dbReference type="NCBIfam" id="NF041518">
    <property type="entry name" value="choice_anch_Q"/>
    <property type="match status" value="1"/>
</dbReference>
<comment type="caution">
    <text evidence="2">The sequence shown here is derived from an EMBL/GenBank/DDBJ whole genome shotgun (WGS) entry which is preliminary data.</text>
</comment>
<evidence type="ECO:0000313" key="2">
    <source>
        <dbReference type="EMBL" id="GGA59942.1"/>
    </source>
</evidence>
<evidence type="ECO:0008006" key="4">
    <source>
        <dbReference type="Google" id="ProtNLM"/>
    </source>
</evidence>
<sequence length="521" mass="54162">MTALSRKPTVLAEHHVASADRPGRRSFMKLLIAMLLAASFMLATVPLNATTYYVAKSGNDSSNCTSASAPCLTIGRGVSVATTPGSIVQVGAGTYTESITMSNAGTASALITVRGQDGSGCPTTAISDVNSPTGTRPNSSVIIVGSFQVNASYVAVDCFHLESNGNGGIGSNSGLIGNSYTNIEVDGNGCTSCGGGFYIAGVGSVSSSGYSSNFTISRNYVHGVSNGFYGACSNCTFSDNEFYALQGDEPGSDHDYVDSWGVGTIYRHNYMHGNTSNSCDGYDCHMDCIQTWNTTGDGTEVSKNVIVDRNVCFNHHEGVIVQDNAGNGDVSNWTVTNNVFAYPPWDDGSGHPSVAGSVQPWCWVFEDGKLGANVFYNNTCIDGAEGFRNNSGSASFKDNLFYSAGTDTSVYDTSSATVTGANNLYYAVSANFGGAQFTGDITNKNPNFISLGTSTTQCIGCNFNIQSTSAAKDAGVSTSPTVINDLLGTPRPQGAAYDIGAYEYAGTAKPGTPLNLGGTAH</sequence>
<keyword evidence="3" id="KW-1185">Reference proteome</keyword>
<reference evidence="2" key="2">
    <citation type="submission" date="2020-09" db="EMBL/GenBank/DDBJ databases">
        <authorList>
            <person name="Sun Q."/>
            <person name="Zhou Y."/>
        </authorList>
    </citation>
    <scope>NUCLEOTIDE SEQUENCE</scope>
    <source>
        <strain evidence="2">CGMCC 1.15447</strain>
    </source>
</reference>
<feature type="transmembrane region" description="Helical" evidence="1">
    <location>
        <begin position="30"/>
        <end position="55"/>
    </location>
</feature>
<dbReference type="Gene3D" id="2.160.20.10">
    <property type="entry name" value="Single-stranded right-handed beta-helix, Pectin lyase-like"/>
    <property type="match status" value="1"/>
</dbReference>
<accession>A0A916RKX4</accession>
<keyword evidence="1" id="KW-0812">Transmembrane</keyword>